<dbReference type="AlphaFoldDB" id="A1ZJS2"/>
<evidence type="ECO:0000313" key="1">
    <source>
        <dbReference type="EMBL" id="EAY29375.1"/>
    </source>
</evidence>
<name>A1ZJS2_MICM2</name>
<dbReference type="Proteomes" id="UP000004095">
    <property type="component" value="Unassembled WGS sequence"/>
</dbReference>
<keyword evidence="2" id="KW-1185">Reference proteome</keyword>
<evidence type="ECO:0000313" key="2">
    <source>
        <dbReference type="Proteomes" id="UP000004095"/>
    </source>
</evidence>
<organism evidence="1 2">
    <name type="scientific">Microscilla marina ATCC 23134</name>
    <dbReference type="NCBI Taxonomy" id="313606"/>
    <lineage>
        <taxon>Bacteria</taxon>
        <taxon>Pseudomonadati</taxon>
        <taxon>Bacteroidota</taxon>
        <taxon>Cytophagia</taxon>
        <taxon>Cytophagales</taxon>
        <taxon>Microscillaceae</taxon>
        <taxon>Microscilla</taxon>
    </lineage>
</organism>
<reference evidence="1 2" key="1">
    <citation type="submission" date="2007-01" db="EMBL/GenBank/DDBJ databases">
        <authorList>
            <person name="Haygood M."/>
            <person name="Podell S."/>
            <person name="Anderson C."/>
            <person name="Hopkinson B."/>
            <person name="Roe K."/>
            <person name="Barbeau K."/>
            <person name="Gaasterland T."/>
            <person name="Ferriera S."/>
            <person name="Johnson J."/>
            <person name="Kravitz S."/>
            <person name="Beeson K."/>
            <person name="Sutton G."/>
            <person name="Rogers Y.-H."/>
            <person name="Friedman R."/>
            <person name="Frazier M."/>
            <person name="Venter J.C."/>
        </authorList>
    </citation>
    <scope>NUCLEOTIDE SEQUENCE [LARGE SCALE GENOMIC DNA]</scope>
    <source>
        <strain evidence="1 2">ATCC 23134</strain>
    </source>
</reference>
<dbReference type="EMBL" id="AAWS01000011">
    <property type="protein sequence ID" value="EAY29375.1"/>
    <property type="molecule type" value="Genomic_DNA"/>
</dbReference>
<gene>
    <name evidence="1" type="ORF">M23134_01431</name>
</gene>
<protein>
    <submittedName>
        <fullName evidence="1">Uncharacterized protein</fullName>
    </submittedName>
</protein>
<comment type="caution">
    <text evidence="1">The sequence shown here is derived from an EMBL/GenBank/DDBJ whole genome shotgun (WGS) entry which is preliminary data.</text>
</comment>
<accession>A1ZJS2</accession>
<sequence>MVKVKSNQMADLIVTDIREKNTIFDKEKMFGKGHLGSNVQVIYQDYPAGGQTQILRGDFTLSTLFPLPPYDFAKGGSAKSPVKLPFRLQASTLFVNGYHKLYYKEKAKKMQRNCAVLTSHWNVSDLKIPEELEAEATFEGKGKGTYFFDYENHCFVSSQVTLHTKMYVDLKSDTFKSLNKTTVDATIKIALKLMKVEEE</sequence>
<proteinExistence type="predicted"/>